<feature type="domain" description="SusD-like N-terminal" evidence="8">
    <location>
        <begin position="86"/>
        <end position="225"/>
    </location>
</feature>
<evidence type="ECO:0000256" key="5">
    <source>
        <dbReference type="ARBA" id="ARBA00023237"/>
    </source>
</evidence>
<dbReference type="InterPro" id="IPR012944">
    <property type="entry name" value="SusD_RagB_dom"/>
</dbReference>
<comment type="similarity">
    <text evidence="2">Belongs to the SusD family.</text>
</comment>
<accession>A0ABR7DN95</accession>
<dbReference type="InterPro" id="IPR011990">
    <property type="entry name" value="TPR-like_helical_dom_sf"/>
</dbReference>
<dbReference type="PROSITE" id="PS51257">
    <property type="entry name" value="PROKAR_LIPOPROTEIN"/>
    <property type="match status" value="1"/>
</dbReference>
<reference evidence="9 10" key="1">
    <citation type="submission" date="2020-08" db="EMBL/GenBank/DDBJ databases">
        <title>Genome public.</title>
        <authorList>
            <person name="Liu C."/>
            <person name="Sun Q."/>
        </authorList>
    </citation>
    <scope>NUCLEOTIDE SEQUENCE [LARGE SCALE GENOMIC DNA]</scope>
    <source>
        <strain evidence="9 10">NSJ-79</strain>
    </source>
</reference>
<dbReference type="Proteomes" id="UP000651475">
    <property type="component" value="Unassembled WGS sequence"/>
</dbReference>
<keyword evidence="10" id="KW-1185">Reference proteome</keyword>
<dbReference type="CDD" id="cd08977">
    <property type="entry name" value="SusD"/>
    <property type="match status" value="1"/>
</dbReference>
<evidence type="ECO:0000259" key="7">
    <source>
        <dbReference type="Pfam" id="PF07980"/>
    </source>
</evidence>
<dbReference type="EMBL" id="JACOOJ010000012">
    <property type="protein sequence ID" value="MBC5632842.1"/>
    <property type="molecule type" value="Genomic_DNA"/>
</dbReference>
<keyword evidence="4" id="KW-0472">Membrane</keyword>
<feature type="chain" id="PRO_5045872164" evidence="6">
    <location>
        <begin position="19"/>
        <end position="493"/>
    </location>
</feature>
<dbReference type="Pfam" id="PF07980">
    <property type="entry name" value="SusD_RagB"/>
    <property type="match status" value="1"/>
</dbReference>
<proteinExistence type="inferred from homology"/>
<evidence type="ECO:0000256" key="1">
    <source>
        <dbReference type="ARBA" id="ARBA00004442"/>
    </source>
</evidence>
<evidence type="ECO:0000256" key="3">
    <source>
        <dbReference type="ARBA" id="ARBA00022729"/>
    </source>
</evidence>
<protein>
    <submittedName>
        <fullName evidence="9">RagB/SusD family nutrient uptake outer membrane protein</fullName>
    </submittedName>
</protein>
<evidence type="ECO:0000256" key="6">
    <source>
        <dbReference type="SAM" id="SignalP"/>
    </source>
</evidence>
<dbReference type="SUPFAM" id="SSF48452">
    <property type="entry name" value="TPR-like"/>
    <property type="match status" value="1"/>
</dbReference>
<keyword evidence="5" id="KW-0998">Cell outer membrane</keyword>
<comment type="caution">
    <text evidence="9">The sequence shown here is derived from an EMBL/GenBank/DDBJ whole genome shotgun (WGS) entry which is preliminary data.</text>
</comment>
<evidence type="ECO:0000313" key="9">
    <source>
        <dbReference type="EMBL" id="MBC5632842.1"/>
    </source>
</evidence>
<dbReference type="Gene3D" id="1.25.40.390">
    <property type="match status" value="1"/>
</dbReference>
<name>A0ABR7DN95_9BACT</name>
<feature type="domain" description="RagB/SusD" evidence="7">
    <location>
        <begin position="341"/>
        <end position="493"/>
    </location>
</feature>
<evidence type="ECO:0000313" key="10">
    <source>
        <dbReference type="Proteomes" id="UP000651475"/>
    </source>
</evidence>
<gene>
    <name evidence="9" type="ORF">H8S65_08695</name>
</gene>
<comment type="subcellular location">
    <subcellularLocation>
        <location evidence="1">Cell outer membrane</location>
    </subcellularLocation>
</comment>
<evidence type="ECO:0000256" key="4">
    <source>
        <dbReference type="ARBA" id="ARBA00023136"/>
    </source>
</evidence>
<evidence type="ECO:0000259" key="8">
    <source>
        <dbReference type="Pfam" id="PF14322"/>
    </source>
</evidence>
<evidence type="ECO:0000256" key="2">
    <source>
        <dbReference type="ARBA" id="ARBA00006275"/>
    </source>
</evidence>
<dbReference type="InterPro" id="IPR033985">
    <property type="entry name" value="SusD-like_N"/>
</dbReference>
<sequence length="493" mass="56132">MKKIALMILSSVMLSACTDMDLVPESNLSPENFFKSEEDANAALYGTYAAFMDNDIYNQFWEVLQSQGTDDSEWGGGRTTNNLDKNALDKFEFDGNTNLVYSVWTKHYVGVNRSNFSIENIANMSSDQIKDDVKKRLIGEAKYLRAFAYFNLVRVYGGVPLVLKQTTKLEGLEVSRNTVDECYEQIISDLQEAKSVLPSVGQLPKGYLGRATKGAATALLAKVYLTRGDYQNVVKETAEVMQMGYKLYDNYADNFDVEKENGQESIYEIQYKRNTPGVMGSNFNGFYRPPFVNINGWVGYGDDPVTRNHYECYEAGDLRRDVNVRLYTKEEYPNMSSNYEFPCYVNKFLDPSPLAIRSQGGENNYPILRYSDVYLMRAEALNALNPSDAEAYNCLNTVRRRAFGLNMNEASDIDIKAGLSKEDFLDVILLERRKEFAFEGQRRFDLLRTHKLKEAMMAQNPTIGAMVEEKHYLLPIPVTELDANKLLEQNPGW</sequence>
<dbReference type="Pfam" id="PF14322">
    <property type="entry name" value="SusD-like_3"/>
    <property type="match status" value="1"/>
</dbReference>
<organism evidence="9 10">
    <name type="scientific">Parabacteroides hominis</name>
    <dbReference type="NCBI Taxonomy" id="2763057"/>
    <lineage>
        <taxon>Bacteria</taxon>
        <taxon>Pseudomonadati</taxon>
        <taxon>Bacteroidota</taxon>
        <taxon>Bacteroidia</taxon>
        <taxon>Bacteroidales</taxon>
        <taxon>Tannerellaceae</taxon>
        <taxon>Parabacteroides</taxon>
    </lineage>
</organism>
<keyword evidence="3 6" id="KW-0732">Signal</keyword>
<feature type="signal peptide" evidence="6">
    <location>
        <begin position="1"/>
        <end position="18"/>
    </location>
</feature>